<keyword evidence="1" id="KW-0812">Transmembrane</keyword>
<evidence type="ECO:0000256" key="2">
    <source>
        <dbReference type="SAM" id="SignalP"/>
    </source>
</evidence>
<evidence type="ECO:0000313" key="4">
    <source>
        <dbReference type="Proteomes" id="UP001597541"/>
    </source>
</evidence>
<name>A0ABW5PH87_9BACL</name>
<evidence type="ECO:0008006" key="5">
    <source>
        <dbReference type="Google" id="ProtNLM"/>
    </source>
</evidence>
<keyword evidence="1" id="KW-0472">Membrane</keyword>
<proteinExistence type="predicted"/>
<keyword evidence="1" id="KW-1133">Transmembrane helix</keyword>
<reference evidence="4" key="1">
    <citation type="journal article" date="2019" name="Int. J. Syst. Evol. Microbiol.">
        <title>The Global Catalogue of Microorganisms (GCM) 10K type strain sequencing project: providing services to taxonomists for standard genome sequencing and annotation.</title>
        <authorList>
            <consortium name="The Broad Institute Genomics Platform"/>
            <consortium name="The Broad Institute Genome Sequencing Center for Infectious Disease"/>
            <person name="Wu L."/>
            <person name="Ma J."/>
        </authorList>
    </citation>
    <scope>NUCLEOTIDE SEQUENCE [LARGE SCALE GENOMIC DNA]</scope>
    <source>
        <strain evidence="4">KCTC 3950</strain>
    </source>
</reference>
<dbReference type="Proteomes" id="UP001597541">
    <property type="component" value="Unassembled WGS sequence"/>
</dbReference>
<dbReference type="EMBL" id="JBHUME010000013">
    <property type="protein sequence ID" value="MFD2614700.1"/>
    <property type="molecule type" value="Genomic_DNA"/>
</dbReference>
<feature type="chain" id="PRO_5045380000" description="TrbC/VIRB2 family protein" evidence="2">
    <location>
        <begin position="30"/>
        <end position="100"/>
    </location>
</feature>
<feature type="signal peptide" evidence="2">
    <location>
        <begin position="1"/>
        <end position="29"/>
    </location>
</feature>
<accession>A0ABW5PH87</accession>
<keyword evidence="2" id="KW-0732">Signal</keyword>
<feature type="transmembrane region" description="Helical" evidence="1">
    <location>
        <begin position="68"/>
        <end position="87"/>
    </location>
</feature>
<feature type="transmembrane region" description="Helical" evidence="1">
    <location>
        <begin position="45"/>
        <end position="61"/>
    </location>
</feature>
<sequence>MLKNKHMKTATKIVLLSIALFSVVSPVFAQGVGEAIGGSLTKNINALIPAVLLAVGGYFLITRDWMKMISFVAAALLIAIFTNWEWVKNIGGKIYNSFLA</sequence>
<keyword evidence="4" id="KW-1185">Reference proteome</keyword>
<evidence type="ECO:0000256" key="1">
    <source>
        <dbReference type="SAM" id="Phobius"/>
    </source>
</evidence>
<organism evidence="3 4">
    <name type="scientific">Paenibacillus gansuensis</name>
    <dbReference type="NCBI Taxonomy" id="306542"/>
    <lineage>
        <taxon>Bacteria</taxon>
        <taxon>Bacillati</taxon>
        <taxon>Bacillota</taxon>
        <taxon>Bacilli</taxon>
        <taxon>Bacillales</taxon>
        <taxon>Paenibacillaceae</taxon>
        <taxon>Paenibacillus</taxon>
    </lineage>
</organism>
<evidence type="ECO:0000313" key="3">
    <source>
        <dbReference type="EMBL" id="MFD2614700.1"/>
    </source>
</evidence>
<protein>
    <recommendedName>
        <fullName evidence="5">TrbC/VIRB2 family protein</fullName>
    </recommendedName>
</protein>
<gene>
    <name evidence="3" type="ORF">ACFSUF_20000</name>
</gene>
<dbReference type="RefSeq" id="WP_377605845.1">
    <property type="nucleotide sequence ID" value="NZ_JBHUME010000013.1"/>
</dbReference>
<comment type="caution">
    <text evidence="3">The sequence shown here is derived from an EMBL/GenBank/DDBJ whole genome shotgun (WGS) entry which is preliminary data.</text>
</comment>